<dbReference type="Gramene" id="Bo21284s010.1">
    <property type="protein sequence ID" value="Bo21284s010.1"/>
    <property type="gene ID" value="Bo21284s010"/>
</dbReference>
<accession>A0A0D3AGE6</accession>
<sequence>MVFSFTSLGGKVENSVKKGPGPQMFQLHGENYHLTGSLTPNEGDYAKFGQLYIVDTENEVENRSNAL</sequence>
<dbReference type="PANTHER" id="PTHR45786:SF66">
    <property type="entry name" value="HOOK MOTIF PROTEIN, PUTATIVE-RELATED"/>
    <property type="match status" value="1"/>
</dbReference>
<organism evidence="1 2">
    <name type="scientific">Brassica oleracea var. oleracea</name>
    <dbReference type="NCBI Taxonomy" id="109376"/>
    <lineage>
        <taxon>Eukaryota</taxon>
        <taxon>Viridiplantae</taxon>
        <taxon>Streptophyta</taxon>
        <taxon>Embryophyta</taxon>
        <taxon>Tracheophyta</taxon>
        <taxon>Spermatophyta</taxon>
        <taxon>Magnoliopsida</taxon>
        <taxon>eudicotyledons</taxon>
        <taxon>Gunneridae</taxon>
        <taxon>Pentapetalae</taxon>
        <taxon>rosids</taxon>
        <taxon>malvids</taxon>
        <taxon>Brassicales</taxon>
        <taxon>Brassicaceae</taxon>
        <taxon>Brassiceae</taxon>
        <taxon>Brassica</taxon>
    </lineage>
</organism>
<keyword evidence="2" id="KW-1185">Reference proteome</keyword>
<dbReference type="PANTHER" id="PTHR45786">
    <property type="entry name" value="DNA BINDING PROTEIN-LIKE"/>
    <property type="match status" value="1"/>
</dbReference>
<dbReference type="EnsemblPlants" id="Bo21284s010.1">
    <property type="protein sequence ID" value="Bo21284s010.1"/>
    <property type="gene ID" value="Bo21284s010"/>
</dbReference>
<protein>
    <submittedName>
        <fullName evidence="1">Uncharacterized protein</fullName>
    </submittedName>
</protein>
<reference evidence="1" key="2">
    <citation type="submission" date="2015-06" db="UniProtKB">
        <authorList>
            <consortium name="EnsemblPlants"/>
        </authorList>
    </citation>
    <scope>IDENTIFICATION</scope>
</reference>
<dbReference type="eggNOG" id="KOG0987">
    <property type="taxonomic scope" value="Eukaryota"/>
</dbReference>
<evidence type="ECO:0000313" key="2">
    <source>
        <dbReference type="Proteomes" id="UP000032141"/>
    </source>
</evidence>
<proteinExistence type="predicted"/>
<evidence type="ECO:0000313" key="1">
    <source>
        <dbReference type="EnsemblPlants" id="Bo21284s010.1"/>
    </source>
</evidence>
<dbReference type="HOGENOM" id="CLU_205612_0_0_1"/>
<name>A0A0D3AGE6_BRAOL</name>
<reference evidence="1" key="1">
    <citation type="journal article" date="2014" name="Genome Biol.">
        <title>Transcriptome and methylome profiling reveals relics of genome dominance in the mesopolyploid Brassica oleracea.</title>
        <authorList>
            <person name="Parkin I.A."/>
            <person name="Koh C."/>
            <person name="Tang H."/>
            <person name="Robinson S.J."/>
            <person name="Kagale S."/>
            <person name="Clarke W.E."/>
            <person name="Town C.D."/>
            <person name="Nixon J."/>
            <person name="Krishnakumar V."/>
            <person name="Bidwell S.L."/>
            <person name="Denoeud F."/>
            <person name="Belcram H."/>
            <person name="Links M.G."/>
            <person name="Just J."/>
            <person name="Clarke C."/>
            <person name="Bender T."/>
            <person name="Huebert T."/>
            <person name="Mason A.S."/>
            <person name="Pires J.C."/>
            <person name="Barker G."/>
            <person name="Moore J."/>
            <person name="Walley P.G."/>
            <person name="Manoli S."/>
            <person name="Batley J."/>
            <person name="Edwards D."/>
            <person name="Nelson M.N."/>
            <person name="Wang X."/>
            <person name="Paterson A.H."/>
            <person name="King G."/>
            <person name="Bancroft I."/>
            <person name="Chalhoub B."/>
            <person name="Sharpe A.G."/>
        </authorList>
    </citation>
    <scope>NUCLEOTIDE SEQUENCE [LARGE SCALE GENOMIC DNA]</scope>
    <source>
        <strain evidence="1">cv. TO1000</strain>
    </source>
</reference>
<dbReference type="AlphaFoldDB" id="A0A0D3AGE6"/>
<dbReference type="Proteomes" id="UP000032141">
    <property type="component" value="Unassembled WGS sequence"/>
</dbReference>